<accession>A0A1H9JDU6</accession>
<gene>
    <name evidence="1" type="ORF">SAMN05216481_11752</name>
</gene>
<organism evidence="1 2">
    <name type="scientific">Streptomyces radiopugnans</name>
    <dbReference type="NCBI Taxonomy" id="403935"/>
    <lineage>
        <taxon>Bacteria</taxon>
        <taxon>Bacillati</taxon>
        <taxon>Actinomycetota</taxon>
        <taxon>Actinomycetes</taxon>
        <taxon>Kitasatosporales</taxon>
        <taxon>Streptomycetaceae</taxon>
        <taxon>Streptomyces</taxon>
    </lineage>
</organism>
<dbReference type="Proteomes" id="UP000199055">
    <property type="component" value="Unassembled WGS sequence"/>
</dbReference>
<dbReference type="EMBL" id="FOET01000017">
    <property type="protein sequence ID" value="SEQ85006.1"/>
    <property type="molecule type" value="Genomic_DNA"/>
</dbReference>
<dbReference type="AlphaFoldDB" id="A0A1H9JDU6"/>
<evidence type="ECO:0000313" key="2">
    <source>
        <dbReference type="Proteomes" id="UP000199055"/>
    </source>
</evidence>
<protein>
    <submittedName>
        <fullName evidence="1">Uncharacterized protein</fullName>
    </submittedName>
</protein>
<sequence length="128" mass="13823">MADCEPWGNGPGTGEVSKCGTCCCGLWGWAGHWRRPGTSSRAATVVALPPALAPAYLVWKAFSHDRAETTAMDLGTVADRLAQAVRKQWDEEAAVRRMNDPYPLPVAWCAADADPVEPWSLLTQVARA</sequence>
<reference evidence="1 2" key="1">
    <citation type="submission" date="2016-10" db="EMBL/GenBank/DDBJ databases">
        <authorList>
            <person name="de Groot N.N."/>
        </authorList>
    </citation>
    <scope>NUCLEOTIDE SEQUENCE [LARGE SCALE GENOMIC DNA]</scope>
    <source>
        <strain evidence="1 2">CGMCC 4.3519</strain>
    </source>
</reference>
<keyword evidence="2" id="KW-1185">Reference proteome</keyword>
<name>A0A1H9JDU6_9ACTN</name>
<proteinExistence type="predicted"/>
<evidence type="ECO:0000313" key="1">
    <source>
        <dbReference type="EMBL" id="SEQ85006.1"/>
    </source>
</evidence>
<dbReference type="STRING" id="403935.SAMN05216481_11752"/>